<evidence type="ECO:0000313" key="2">
    <source>
        <dbReference type="EMBL" id="GAA4924881.1"/>
    </source>
</evidence>
<gene>
    <name evidence="2" type="ORF">GCM10025790_22690</name>
</gene>
<evidence type="ECO:0008006" key="4">
    <source>
        <dbReference type="Google" id="ProtNLM"/>
    </source>
</evidence>
<organism evidence="2 3">
    <name type="scientific">Nesterenkonia rhizosphaerae</name>
    <dbReference type="NCBI Taxonomy" id="1348272"/>
    <lineage>
        <taxon>Bacteria</taxon>
        <taxon>Bacillati</taxon>
        <taxon>Actinomycetota</taxon>
        <taxon>Actinomycetes</taxon>
        <taxon>Micrococcales</taxon>
        <taxon>Micrococcaceae</taxon>
        <taxon>Nesterenkonia</taxon>
    </lineage>
</organism>
<feature type="compositionally biased region" description="Basic and acidic residues" evidence="1">
    <location>
        <begin position="40"/>
        <end position="59"/>
    </location>
</feature>
<feature type="region of interest" description="Disordered" evidence="1">
    <location>
        <begin position="1"/>
        <end position="75"/>
    </location>
</feature>
<dbReference type="Proteomes" id="UP001500368">
    <property type="component" value="Unassembled WGS sequence"/>
</dbReference>
<dbReference type="RefSeq" id="WP_345478119.1">
    <property type="nucleotide sequence ID" value="NZ_BAABLW010000007.1"/>
</dbReference>
<reference evidence="3" key="1">
    <citation type="journal article" date="2019" name="Int. J. Syst. Evol. Microbiol.">
        <title>The Global Catalogue of Microorganisms (GCM) 10K type strain sequencing project: providing services to taxonomists for standard genome sequencing and annotation.</title>
        <authorList>
            <consortium name="The Broad Institute Genomics Platform"/>
            <consortium name="The Broad Institute Genome Sequencing Center for Infectious Disease"/>
            <person name="Wu L."/>
            <person name="Ma J."/>
        </authorList>
    </citation>
    <scope>NUCLEOTIDE SEQUENCE [LARGE SCALE GENOMIC DNA]</scope>
    <source>
        <strain evidence="3">JCM 19129</strain>
    </source>
</reference>
<evidence type="ECO:0000256" key="1">
    <source>
        <dbReference type="SAM" id="MobiDB-lite"/>
    </source>
</evidence>
<name>A0ABP9G496_9MICC</name>
<dbReference type="EMBL" id="BAABLW010000007">
    <property type="protein sequence ID" value="GAA4924881.1"/>
    <property type="molecule type" value="Genomic_DNA"/>
</dbReference>
<accession>A0ABP9G496</accession>
<protein>
    <recommendedName>
        <fullName evidence="4">DUF222 domain-containing protein</fullName>
    </recommendedName>
</protein>
<feature type="compositionally biased region" description="Polar residues" evidence="1">
    <location>
        <begin position="17"/>
        <end position="26"/>
    </location>
</feature>
<keyword evidence="3" id="KW-1185">Reference proteome</keyword>
<comment type="caution">
    <text evidence="2">The sequence shown here is derived from an EMBL/GenBank/DDBJ whole genome shotgun (WGS) entry which is preliminary data.</text>
</comment>
<evidence type="ECO:0000313" key="3">
    <source>
        <dbReference type="Proteomes" id="UP001500368"/>
    </source>
</evidence>
<sequence length="468" mass="51492">MSKTGGGRGTNQHKIKGTSQARSTITAAGESTIALDEQGTDPRSKPSEEAFQRRLKEMTGARPTMRARAVAQEMTDSEIRTTLRDRGMDQATKKFDAEAGRFVAMNREELVDSYVEHTAGDHQDSDGRPRELSEAEVRAAASWATRTAGMEEMFKSLTRRHAEHRSGQSLLAASQRLAAQGFSKQRLNASVHIDEEDFHSEVLTDLVRSMANDVKAGRESRIRNVGAALGTMSNSGYAVRSTKERWSFTTDSAMKIYRQNRDAFVEMEGREPTSKEEDQIMEEIRENWTEYYPNVKSPAPSPRLHREHYAMTHQSRFEEPWGSDDADNSFMERSPALGVEFDESASDSTIAALEAMESGKALTVDQAATAFHIASGGAPVRPRAARLSPQQRTQAETAIESRVLQACADWENGEDGTHTAALLEPFGGDTLSIRDQQTVVETIKAAPGEQAAHRLWGLAADAATAARA</sequence>
<proteinExistence type="predicted"/>